<accession>A0AAX3BFV9</accession>
<reference evidence="1" key="1">
    <citation type="submission" date="2021-04" db="EMBL/GenBank/DDBJ databases">
        <authorList>
            <person name="Postec A."/>
        </authorList>
    </citation>
    <scope>NUCLEOTIDE SEQUENCE</scope>
    <source>
        <strain evidence="1">F1F22</strain>
    </source>
</reference>
<organism evidence="1 2">
    <name type="scientific">Thermospira aquatica</name>
    <dbReference type="NCBI Taxonomy" id="2828656"/>
    <lineage>
        <taxon>Bacteria</taxon>
        <taxon>Pseudomonadati</taxon>
        <taxon>Spirochaetota</taxon>
        <taxon>Spirochaetia</taxon>
        <taxon>Brevinematales</taxon>
        <taxon>Thermospiraceae</taxon>
        <taxon>Thermospira</taxon>
    </lineage>
</organism>
<evidence type="ECO:0000313" key="1">
    <source>
        <dbReference type="EMBL" id="URA11065.1"/>
    </source>
</evidence>
<protein>
    <submittedName>
        <fullName evidence="1">Uncharacterized protein</fullName>
    </submittedName>
</protein>
<reference evidence="1" key="2">
    <citation type="submission" date="2022-06" db="EMBL/GenBank/DDBJ databases">
        <title>Thermospira aquatica gen. nov., sp. nov.</title>
        <authorList>
            <person name="Ben Ali Gam Z."/>
            <person name="Labat M."/>
        </authorList>
    </citation>
    <scope>NUCLEOTIDE SEQUENCE</scope>
    <source>
        <strain evidence="1">F1F22</strain>
    </source>
</reference>
<name>A0AAX3BFV9_9SPIR</name>
<proteinExistence type="predicted"/>
<gene>
    <name evidence="1" type="ORF">KDW03_04485</name>
</gene>
<sequence length="224" mass="26049">MVGKNLSGQGWVIARSNHFGSSNHISGTVLDPTKGRFDFIAFGASQEKSHRGQTLLLGNEVGFQLEDRGQERYVLTEAQLISDNSDIKETPEKLKAFFLLCDVWYHLLVEEKPYPETANIFTLLKTQKNFYHLVLVHLIQLFYEENLFPDWKHITPEEKSEYFISIDLPHWQMGNGSWRFLFDTSQQPLTFFIDKLPSQAVIQEILTLLRAAYHAYTNDEMFHF</sequence>
<dbReference type="KEGG" id="taqu:KDW03_04485"/>
<dbReference type="RefSeq" id="WP_271436199.1">
    <property type="nucleotide sequence ID" value="NZ_CP073355.1"/>
</dbReference>
<evidence type="ECO:0000313" key="2">
    <source>
        <dbReference type="Proteomes" id="UP001056539"/>
    </source>
</evidence>
<dbReference type="Proteomes" id="UP001056539">
    <property type="component" value="Chromosome"/>
</dbReference>
<dbReference type="AlphaFoldDB" id="A0AAX3BFV9"/>
<keyword evidence="2" id="KW-1185">Reference proteome</keyword>
<dbReference type="EMBL" id="CP073355">
    <property type="protein sequence ID" value="URA11065.1"/>
    <property type="molecule type" value="Genomic_DNA"/>
</dbReference>